<dbReference type="AlphaFoldDB" id="A0A804IYK5"/>
<feature type="compositionally biased region" description="Polar residues" evidence="1">
    <location>
        <begin position="61"/>
        <end position="83"/>
    </location>
</feature>
<reference evidence="2" key="1">
    <citation type="submission" date="2021-03" db="EMBL/GenBank/DDBJ databases">
        <authorList>
            <consortium name="Genoscope - CEA"/>
            <person name="William W."/>
        </authorList>
    </citation>
    <scope>NUCLEOTIDE SEQUENCE</scope>
    <source>
        <strain evidence="2">Doubled-haploid Pahang</strain>
    </source>
</reference>
<gene>
    <name evidence="2" type="ORF">GSMUA_144570.1</name>
</gene>
<dbReference type="Gramene" id="Ma04_t38540.1">
    <property type="protein sequence ID" value="Ma04_p38540.1"/>
    <property type="gene ID" value="Ma04_g38540"/>
</dbReference>
<evidence type="ECO:0000313" key="2">
    <source>
        <dbReference type="EMBL" id="CAG1844662.1"/>
    </source>
</evidence>
<keyword evidence="4" id="KW-1185">Reference proteome</keyword>
<accession>A0A804IYK5</accession>
<dbReference type="InParanoid" id="A0A804IYK5"/>
<evidence type="ECO:0000313" key="4">
    <source>
        <dbReference type="Proteomes" id="UP000012960"/>
    </source>
</evidence>
<sequence length="83" mass="8638">MRALGYVIPRSWCFGSPIRVLVPSSSIHLTPKTVSISEGGRHGEQLEEDQAVPAAGPASQAIGNDSNNQHSPVGATGSQRGSE</sequence>
<feature type="region of interest" description="Disordered" evidence="1">
    <location>
        <begin position="33"/>
        <end position="83"/>
    </location>
</feature>
<dbReference type="EnsemblPlants" id="Ma04_t38540.1">
    <property type="protein sequence ID" value="Ma04_p38540.1"/>
    <property type="gene ID" value="Ma04_g38540"/>
</dbReference>
<proteinExistence type="predicted"/>
<organism evidence="3 4">
    <name type="scientific">Musa acuminata subsp. malaccensis</name>
    <name type="common">Wild banana</name>
    <name type="synonym">Musa malaccensis</name>
    <dbReference type="NCBI Taxonomy" id="214687"/>
    <lineage>
        <taxon>Eukaryota</taxon>
        <taxon>Viridiplantae</taxon>
        <taxon>Streptophyta</taxon>
        <taxon>Embryophyta</taxon>
        <taxon>Tracheophyta</taxon>
        <taxon>Spermatophyta</taxon>
        <taxon>Magnoliopsida</taxon>
        <taxon>Liliopsida</taxon>
        <taxon>Zingiberales</taxon>
        <taxon>Musaceae</taxon>
        <taxon>Musa</taxon>
    </lineage>
</organism>
<dbReference type="EMBL" id="HG996469">
    <property type="protein sequence ID" value="CAG1844662.1"/>
    <property type="molecule type" value="Genomic_DNA"/>
</dbReference>
<name>A0A804IYK5_MUSAM</name>
<evidence type="ECO:0000256" key="1">
    <source>
        <dbReference type="SAM" id="MobiDB-lite"/>
    </source>
</evidence>
<reference evidence="3" key="2">
    <citation type="submission" date="2021-05" db="UniProtKB">
        <authorList>
            <consortium name="EnsemblPlants"/>
        </authorList>
    </citation>
    <scope>IDENTIFICATION</scope>
    <source>
        <strain evidence="3">subsp. malaccensis</strain>
    </source>
</reference>
<dbReference type="Proteomes" id="UP000012960">
    <property type="component" value="Unplaced"/>
</dbReference>
<protein>
    <submittedName>
        <fullName evidence="2">(wild Malaysian banana) hypothetical protein</fullName>
    </submittedName>
</protein>
<evidence type="ECO:0000313" key="3">
    <source>
        <dbReference type="EnsemblPlants" id="Ma04_p38540.1"/>
    </source>
</evidence>